<evidence type="ECO:0000313" key="17">
    <source>
        <dbReference type="EMBL" id="KAK7791197.1"/>
    </source>
</evidence>
<dbReference type="Pfam" id="PF00067">
    <property type="entry name" value="p450"/>
    <property type="match status" value="1"/>
</dbReference>
<organism evidence="17 18">
    <name type="scientific">Gryllus longicercus</name>
    <dbReference type="NCBI Taxonomy" id="2509291"/>
    <lineage>
        <taxon>Eukaryota</taxon>
        <taxon>Metazoa</taxon>
        <taxon>Ecdysozoa</taxon>
        <taxon>Arthropoda</taxon>
        <taxon>Hexapoda</taxon>
        <taxon>Insecta</taxon>
        <taxon>Pterygota</taxon>
        <taxon>Neoptera</taxon>
        <taxon>Polyneoptera</taxon>
        <taxon>Orthoptera</taxon>
        <taxon>Ensifera</taxon>
        <taxon>Gryllidea</taxon>
        <taxon>Grylloidea</taxon>
        <taxon>Gryllidae</taxon>
        <taxon>Gryllinae</taxon>
        <taxon>Gryllus</taxon>
    </lineage>
</organism>
<dbReference type="EMBL" id="JAZDUA010000552">
    <property type="protein sequence ID" value="KAK7791197.1"/>
    <property type="molecule type" value="Genomic_DNA"/>
</dbReference>
<dbReference type="PROSITE" id="PS00086">
    <property type="entry name" value="CYTOCHROME_P450"/>
    <property type="match status" value="1"/>
</dbReference>
<keyword evidence="18" id="KW-1185">Reference proteome</keyword>
<evidence type="ECO:0000256" key="9">
    <source>
        <dbReference type="ARBA" id="ARBA00022848"/>
    </source>
</evidence>
<evidence type="ECO:0000256" key="7">
    <source>
        <dbReference type="ARBA" id="ARBA00022723"/>
    </source>
</evidence>
<accession>A0AAN9YVN5</accession>
<dbReference type="FunFam" id="1.10.630.10:FF:000238">
    <property type="entry name" value="Cytochrome P450 2A6"/>
    <property type="match status" value="1"/>
</dbReference>
<evidence type="ECO:0000256" key="1">
    <source>
        <dbReference type="ARBA" id="ARBA00001971"/>
    </source>
</evidence>
<keyword evidence="6 14" id="KW-0349">Heme</keyword>
<evidence type="ECO:0000313" key="18">
    <source>
        <dbReference type="Proteomes" id="UP001378592"/>
    </source>
</evidence>
<evidence type="ECO:0000256" key="3">
    <source>
        <dbReference type="ARBA" id="ARBA00004174"/>
    </source>
</evidence>
<comment type="cofactor">
    <cofactor evidence="1 14">
        <name>heme</name>
        <dbReference type="ChEBI" id="CHEBI:30413"/>
    </cofactor>
</comment>
<dbReference type="Gene3D" id="1.10.630.10">
    <property type="entry name" value="Cytochrome P450"/>
    <property type="match status" value="1"/>
</dbReference>
<proteinExistence type="inferred from homology"/>
<dbReference type="Proteomes" id="UP001378592">
    <property type="component" value="Unassembled WGS sequence"/>
</dbReference>
<dbReference type="GO" id="GO:0006805">
    <property type="term" value="P:xenobiotic metabolic process"/>
    <property type="evidence" value="ECO:0007669"/>
    <property type="project" value="TreeGrafter"/>
</dbReference>
<dbReference type="GO" id="GO:0016712">
    <property type="term" value="F:oxidoreductase activity, acting on paired donors, with incorporation or reduction of molecular oxygen, reduced flavin or flavoprotein as one donor, and incorporation of one atom of oxygen"/>
    <property type="evidence" value="ECO:0007669"/>
    <property type="project" value="TreeGrafter"/>
</dbReference>
<dbReference type="AlphaFoldDB" id="A0AAN9YVN5"/>
<dbReference type="GO" id="GO:0005789">
    <property type="term" value="C:endoplasmic reticulum membrane"/>
    <property type="evidence" value="ECO:0007669"/>
    <property type="project" value="UniProtKB-SubCell"/>
</dbReference>
<dbReference type="PRINTS" id="PR00385">
    <property type="entry name" value="P450"/>
</dbReference>
<comment type="similarity">
    <text evidence="5 15">Belongs to the cytochrome P450 family.</text>
</comment>
<evidence type="ECO:0000256" key="8">
    <source>
        <dbReference type="ARBA" id="ARBA00022824"/>
    </source>
</evidence>
<dbReference type="InterPro" id="IPR002401">
    <property type="entry name" value="Cyt_P450_E_grp-I"/>
</dbReference>
<keyword evidence="12 15" id="KW-0503">Monooxygenase</keyword>
<evidence type="ECO:0000256" key="4">
    <source>
        <dbReference type="ARBA" id="ARBA00004406"/>
    </source>
</evidence>
<keyword evidence="7 14" id="KW-0479">Metal-binding</keyword>
<evidence type="ECO:0000256" key="11">
    <source>
        <dbReference type="ARBA" id="ARBA00023004"/>
    </source>
</evidence>
<dbReference type="InterPro" id="IPR001128">
    <property type="entry name" value="Cyt_P450"/>
</dbReference>
<dbReference type="SUPFAM" id="SSF48264">
    <property type="entry name" value="Cytochrome P450"/>
    <property type="match status" value="1"/>
</dbReference>
<keyword evidence="9" id="KW-0492">Microsome</keyword>
<dbReference type="PANTHER" id="PTHR24300:SF376">
    <property type="entry name" value="CYTOCHROME P450 15A1"/>
    <property type="match status" value="1"/>
</dbReference>
<dbReference type="GO" id="GO:0005506">
    <property type="term" value="F:iron ion binding"/>
    <property type="evidence" value="ECO:0007669"/>
    <property type="project" value="InterPro"/>
</dbReference>
<evidence type="ECO:0008006" key="19">
    <source>
        <dbReference type="Google" id="ProtNLM"/>
    </source>
</evidence>
<protein>
    <recommendedName>
        <fullName evidence="19">Cytochrome P450</fullName>
    </recommendedName>
</protein>
<keyword evidence="10 15" id="KW-0560">Oxidoreductase</keyword>
<evidence type="ECO:0000256" key="2">
    <source>
        <dbReference type="ARBA" id="ARBA00003690"/>
    </source>
</evidence>
<dbReference type="GO" id="GO:0008395">
    <property type="term" value="F:steroid hydroxylase activity"/>
    <property type="evidence" value="ECO:0007669"/>
    <property type="project" value="TreeGrafter"/>
</dbReference>
<reference evidence="17 18" key="1">
    <citation type="submission" date="2024-03" db="EMBL/GenBank/DDBJ databases">
        <title>The genome assembly and annotation of the cricket Gryllus longicercus Weissman &amp; Gray.</title>
        <authorList>
            <person name="Szrajer S."/>
            <person name="Gray D."/>
            <person name="Ylla G."/>
        </authorList>
    </citation>
    <scope>NUCLEOTIDE SEQUENCE [LARGE SCALE GENOMIC DNA]</scope>
    <source>
        <strain evidence="17">DAG 2021-001</strain>
        <tissue evidence="17">Whole body minus gut</tissue>
    </source>
</reference>
<keyword evidence="11 14" id="KW-0408">Iron</keyword>
<dbReference type="InterPro" id="IPR036396">
    <property type="entry name" value="Cyt_P450_sf"/>
</dbReference>
<dbReference type="GO" id="GO:0006082">
    <property type="term" value="P:organic acid metabolic process"/>
    <property type="evidence" value="ECO:0007669"/>
    <property type="project" value="TreeGrafter"/>
</dbReference>
<comment type="caution">
    <text evidence="17">The sequence shown here is derived from an EMBL/GenBank/DDBJ whole genome shotgun (WGS) entry which is preliminary data.</text>
</comment>
<feature type="chain" id="PRO_5042941102" description="Cytochrome P450" evidence="16">
    <location>
        <begin position="16"/>
        <end position="508"/>
    </location>
</feature>
<keyword evidence="8" id="KW-0256">Endoplasmic reticulum</keyword>
<evidence type="ECO:0000256" key="15">
    <source>
        <dbReference type="RuleBase" id="RU000461"/>
    </source>
</evidence>
<evidence type="ECO:0000256" key="14">
    <source>
        <dbReference type="PIRSR" id="PIRSR602401-1"/>
    </source>
</evidence>
<gene>
    <name evidence="17" type="ORF">R5R35_009363</name>
</gene>
<evidence type="ECO:0000256" key="12">
    <source>
        <dbReference type="ARBA" id="ARBA00023033"/>
    </source>
</evidence>
<keyword evidence="16" id="KW-0732">Signal</keyword>
<feature type="signal peptide" evidence="16">
    <location>
        <begin position="1"/>
        <end position="15"/>
    </location>
</feature>
<name>A0AAN9YVN5_9ORTH</name>
<dbReference type="GO" id="GO:0020037">
    <property type="term" value="F:heme binding"/>
    <property type="evidence" value="ECO:0007669"/>
    <property type="project" value="InterPro"/>
</dbReference>
<evidence type="ECO:0000256" key="16">
    <source>
        <dbReference type="SAM" id="SignalP"/>
    </source>
</evidence>
<evidence type="ECO:0000256" key="10">
    <source>
        <dbReference type="ARBA" id="ARBA00023002"/>
    </source>
</evidence>
<feature type="binding site" description="axial binding residue" evidence="14">
    <location>
        <position position="454"/>
    </location>
    <ligand>
        <name>heme</name>
        <dbReference type="ChEBI" id="CHEBI:30413"/>
    </ligand>
    <ligandPart>
        <name>Fe</name>
        <dbReference type="ChEBI" id="CHEBI:18248"/>
    </ligandPart>
</feature>
<evidence type="ECO:0000256" key="5">
    <source>
        <dbReference type="ARBA" id="ARBA00010617"/>
    </source>
</evidence>
<dbReference type="PRINTS" id="PR00463">
    <property type="entry name" value="EP450I"/>
</dbReference>
<evidence type="ECO:0000256" key="6">
    <source>
        <dbReference type="ARBA" id="ARBA00022617"/>
    </source>
</evidence>
<dbReference type="InterPro" id="IPR017972">
    <property type="entry name" value="Cyt_P450_CS"/>
</dbReference>
<dbReference type="PANTHER" id="PTHR24300">
    <property type="entry name" value="CYTOCHROME P450 508A4-RELATED"/>
    <property type="match status" value="1"/>
</dbReference>
<sequence>MLLPLLLLVLTAVLAVVLYKQAYERPPNFPPGPPRLPVWGSYWLLLLQDACWLYRSAWAMADRYASKVIGFYLGAFPTVVVHGPELTREMFNRAEFAGRPDTVLTRVRAFGKRRGLFFTDGAFWVEQRRFALRHLRDFGFGRRMACAEDTLRDEVEELLALVRGECDDQEVASRGCVLLPHALHVPFVSLLWSMFAGRRFTRAEHAQVRAVSKAAATFVRNVDPMGGAVSQTPWLRHLAPKATGFHGVKTAGAVLTGLVKAALDEHVKDFNMDEAPRDFIDHYLAQITRDKADGVDCASTFCEEQLQVMGADMLLAAATTTTGTVTFALNWLSRRPALQRRCQAQLDAVVGRARLPSLDDRASLPFVEAVLRETLRRNTMLPLAMPHLTVEDTKLDGYDIPKNTLIFANVNSAHMDKDYWGDPEEFRPDRFLDEKGELLRRDVTMPFGAGKRLCPGETFSRQSMFVVLAALLQNFWFELASDKVTPDCCLPGLTLTPKDTWMRATPRA</sequence>
<dbReference type="InterPro" id="IPR050182">
    <property type="entry name" value="Cytochrome_P450_fam2"/>
</dbReference>
<evidence type="ECO:0000256" key="13">
    <source>
        <dbReference type="ARBA" id="ARBA00023136"/>
    </source>
</evidence>
<comment type="subcellular location">
    <subcellularLocation>
        <location evidence="4">Endoplasmic reticulum membrane</location>
        <topology evidence="4">Peripheral membrane protein</topology>
    </subcellularLocation>
    <subcellularLocation>
        <location evidence="3">Microsome membrane</location>
        <topology evidence="3">Peripheral membrane protein</topology>
    </subcellularLocation>
</comment>
<keyword evidence="13" id="KW-0472">Membrane</keyword>
<comment type="function">
    <text evidence="2">May be involved in the metabolism of insect hormones and in the breakdown of synthetic insecticides.</text>
</comment>